<dbReference type="OrthoDB" id="9936741at2"/>
<sequence>MDTKETERMASSQMSLSKARNFGTEMIKIPRLIADRMKEKFKLSIAPVFIGKSVGFKEIYTLSLDNLEDMLWVVENDKDTYNHIRIHFTHYKDEFSGSYSQLSGFENSLCLMYSRALDRTELNEYNAIYSSYNQVHVRKGDLDVVKEKFKALFQSLVGGTITTGEGYTSFVMIPRIELLAYYSKILLYNKYHNDNKIVTINVCLASTLEAAEIRELETYGIENGEIEVSSLEVKKLIDRAYSPNQLTVVFDSIDESNKVVDNVSDYDMNSLCPNQCP</sequence>
<evidence type="ECO:0000313" key="2">
    <source>
        <dbReference type="Proteomes" id="UP000323082"/>
    </source>
</evidence>
<proteinExistence type="predicted"/>
<name>A0A5B2U380_9FLAO</name>
<dbReference type="RefSeq" id="WP_149833905.1">
    <property type="nucleotide sequence ID" value="NZ_VUNZ01000002.1"/>
</dbReference>
<gene>
    <name evidence="1" type="ORF">FW780_12335</name>
</gene>
<comment type="caution">
    <text evidence="1">The sequence shown here is derived from an EMBL/GenBank/DDBJ whole genome shotgun (WGS) entry which is preliminary data.</text>
</comment>
<accession>A0A5B2U380</accession>
<dbReference type="EMBL" id="VUNZ01000002">
    <property type="protein sequence ID" value="KAA2221089.1"/>
    <property type="molecule type" value="Genomic_DNA"/>
</dbReference>
<dbReference type="Proteomes" id="UP000323082">
    <property type="component" value="Unassembled WGS sequence"/>
</dbReference>
<reference evidence="1 2" key="1">
    <citation type="journal article" date="2015" name="Int. J. Syst. Evol. Microbiol.">
        <title>Chryseobacterium sediminis sp. nov., isolated from a river sediment.</title>
        <authorList>
            <person name="Kampfer P."/>
            <person name="Busse H.J."/>
            <person name="McInroy J.A."/>
            <person name="Glaeser S.P."/>
        </authorList>
    </citation>
    <scope>NUCLEOTIDE SEQUENCE [LARGE SCALE GENOMIC DNA]</scope>
    <source>
        <strain evidence="1 2">IMT-174</strain>
    </source>
</reference>
<dbReference type="AlphaFoldDB" id="A0A5B2U380"/>
<organism evidence="1 2">
    <name type="scientific">Chryseobacterium sediminis</name>
    <dbReference type="NCBI Taxonomy" id="1679494"/>
    <lineage>
        <taxon>Bacteria</taxon>
        <taxon>Pseudomonadati</taxon>
        <taxon>Bacteroidota</taxon>
        <taxon>Flavobacteriia</taxon>
        <taxon>Flavobacteriales</taxon>
        <taxon>Weeksellaceae</taxon>
        <taxon>Chryseobacterium group</taxon>
        <taxon>Chryseobacterium</taxon>
    </lineage>
</organism>
<protein>
    <submittedName>
        <fullName evidence="1">Uncharacterized protein</fullName>
    </submittedName>
</protein>
<evidence type="ECO:0000313" key="1">
    <source>
        <dbReference type="EMBL" id="KAA2221089.1"/>
    </source>
</evidence>